<comment type="caution">
    <text evidence="1">The sequence shown here is derived from an EMBL/GenBank/DDBJ whole genome shotgun (WGS) entry which is preliminary data.</text>
</comment>
<sequence length="172" mass="20413">MDIIISASYSEISKQLRREKEVIGWKEASLYKNKYTCIISNKKSNLEVHHIKSFNSILNETINELFNKNLLDEKWFMSPYVTQEIRRLFLIKHREYGLGVVLHRKIHNEFHRLYGHENNKEQFEEFKENITEDTIDKLLTAPDKGDMVCSKCNKVVELLIDDLCIDCDYINL</sequence>
<dbReference type="EMBL" id="LGTK01000168">
    <property type="protein sequence ID" value="KPH67048.1"/>
    <property type="molecule type" value="Genomic_DNA"/>
</dbReference>
<keyword evidence="2" id="KW-1185">Reference proteome</keyword>
<proteinExistence type="predicted"/>
<evidence type="ECO:0000313" key="2">
    <source>
        <dbReference type="Proteomes" id="UP000037854"/>
    </source>
</evidence>
<dbReference type="RefSeq" id="WP_060669386.1">
    <property type="nucleotide sequence ID" value="NZ_LGTK01000168.1"/>
</dbReference>
<organism evidence="1 2">
    <name type="scientific">Oceanobacillus caeni</name>
    <dbReference type="NCBI Taxonomy" id="405946"/>
    <lineage>
        <taxon>Bacteria</taxon>
        <taxon>Bacillati</taxon>
        <taxon>Bacillota</taxon>
        <taxon>Bacilli</taxon>
        <taxon>Bacillales</taxon>
        <taxon>Bacillaceae</taxon>
        <taxon>Oceanobacillus</taxon>
    </lineage>
</organism>
<gene>
    <name evidence="1" type="ORF">AFL42_17875</name>
</gene>
<protein>
    <recommendedName>
        <fullName evidence="3">HNH nuclease domain-containing protein</fullName>
    </recommendedName>
</protein>
<reference evidence="1 2" key="1">
    <citation type="submission" date="2015-07" db="EMBL/GenBank/DDBJ databases">
        <title>High-quality draft genome sequence of Oceanobacillus caeni HM6, a bacillus isolated from a human feces.</title>
        <authorList>
            <person name="Kumar J."/>
            <person name="Verma M.K."/>
            <person name="Pandey R."/>
            <person name="Bhambi M."/>
            <person name="Chauhan N."/>
        </authorList>
    </citation>
    <scope>NUCLEOTIDE SEQUENCE [LARGE SCALE GENOMIC DNA]</scope>
    <source>
        <strain evidence="1 2">HM6</strain>
    </source>
</reference>
<evidence type="ECO:0008006" key="3">
    <source>
        <dbReference type="Google" id="ProtNLM"/>
    </source>
</evidence>
<evidence type="ECO:0000313" key="1">
    <source>
        <dbReference type="EMBL" id="KPH67048.1"/>
    </source>
</evidence>
<accession>A0ABR5MEW4</accession>
<dbReference type="Proteomes" id="UP000037854">
    <property type="component" value="Unassembled WGS sequence"/>
</dbReference>
<name>A0ABR5MEW4_9BACI</name>